<dbReference type="Pfam" id="PF03372">
    <property type="entry name" value="Exo_endo_phos"/>
    <property type="match status" value="1"/>
</dbReference>
<evidence type="ECO:0000259" key="1">
    <source>
        <dbReference type="Pfam" id="PF03372"/>
    </source>
</evidence>
<name>A0ABQ7L7F3_BRACM</name>
<dbReference type="SUPFAM" id="SSF56219">
    <property type="entry name" value="DNase I-like"/>
    <property type="match status" value="1"/>
</dbReference>
<accession>A0ABQ7L7F3</accession>
<evidence type="ECO:0000313" key="4">
    <source>
        <dbReference type="Proteomes" id="UP000823674"/>
    </source>
</evidence>
<dbReference type="InterPro" id="IPR036691">
    <property type="entry name" value="Endo/exonu/phosph_ase_sf"/>
</dbReference>
<feature type="domain" description="Endonuclease/exonuclease/phosphatase" evidence="1">
    <location>
        <begin position="8"/>
        <end position="230"/>
    </location>
</feature>
<comment type="caution">
    <text evidence="3">The sequence shown here is derived from an EMBL/GenBank/DDBJ whole genome shotgun (WGS) entry which is preliminary data.</text>
</comment>
<evidence type="ECO:0000259" key="2">
    <source>
        <dbReference type="Pfam" id="PF13966"/>
    </source>
</evidence>
<dbReference type="Gene3D" id="3.60.10.10">
    <property type="entry name" value="Endonuclease/exonuclease/phosphatase"/>
    <property type="match status" value="1"/>
</dbReference>
<protein>
    <recommendedName>
        <fullName evidence="5">Reverse transcriptase zinc-binding domain-containing protein</fullName>
    </recommendedName>
</protein>
<evidence type="ECO:0000313" key="3">
    <source>
        <dbReference type="EMBL" id="KAG5381671.1"/>
    </source>
</evidence>
<keyword evidence="4" id="KW-1185">Reference proteome</keyword>
<reference evidence="3 4" key="1">
    <citation type="submission" date="2021-03" db="EMBL/GenBank/DDBJ databases">
        <authorList>
            <person name="King G.J."/>
            <person name="Bancroft I."/>
            <person name="Baten A."/>
            <person name="Bloomfield J."/>
            <person name="Borpatragohain P."/>
            <person name="He Z."/>
            <person name="Irish N."/>
            <person name="Irwin J."/>
            <person name="Liu K."/>
            <person name="Mauleon R.P."/>
            <person name="Moore J."/>
            <person name="Morris R."/>
            <person name="Ostergaard L."/>
            <person name="Wang B."/>
            <person name="Wells R."/>
        </authorList>
    </citation>
    <scope>NUCLEOTIDE SEQUENCE [LARGE SCALE GENOMIC DNA]</scope>
    <source>
        <strain evidence="3">R-o-18</strain>
        <tissue evidence="3">Leaf</tissue>
    </source>
</reference>
<organism evidence="3 4">
    <name type="scientific">Brassica rapa subsp. trilocularis</name>
    <dbReference type="NCBI Taxonomy" id="1813537"/>
    <lineage>
        <taxon>Eukaryota</taxon>
        <taxon>Viridiplantae</taxon>
        <taxon>Streptophyta</taxon>
        <taxon>Embryophyta</taxon>
        <taxon>Tracheophyta</taxon>
        <taxon>Spermatophyta</taxon>
        <taxon>Magnoliopsida</taxon>
        <taxon>eudicotyledons</taxon>
        <taxon>Gunneridae</taxon>
        <taxon>Pentapetalae</taxon>
        <taxon>rosids</taxon>
        <taxon>malvids</taxon>
        <taxon>Brassicales</taxon>
        <taxon>Brassicaceae</taxon>
        <taxon>Brassiceae</taxon>
        <taxon>Brassica</taxon>
    </lineage>
</organism>
<feature type="domain" description="Reverse transcriptase zinc-binding" evidence="2">
    <location>
        <begin position="428"/>
        <end position="512"/>
    </location>
</feature>
<dbReference type="PANTHER" id="PTHR33116:SF84">
    <property type="entry name" value="RNA-DIRECTED DNA POLYMERASE"/>
    <property type="match status" value="1"/>
</dbReference>
<dbReference type="Pfam" id="PF13966">
    <property type="entry name" value="zf-RVT"/>
    <property type="match status" value="1"/>
</dbReference>
<proteinExistence type="predicted"/>
<sequence length="611" mass="71155">MSYKLFFWNLRGLNDPAKHRTFSDWLSSHKPIFGALLETHIKELPLPRLMSTLCRDWHYFSNHLSDEDGHIVLIWKDPANVSIISQSKQMITCEVKLPTCPSFIYSAIYAANTHEERTDLWVELLNVKGSLVYDSKPWVIGGDFNQILHCHEHSAFNHLTHASQMFQFRDVLTQLGVFDLRYYGPVHTWTNKRDLTPVAKKLDRCLINSEFLTSFPGATATFLPPAPSDHTPCLTDLVFSLPRVGHHTARVSWETVTLAKDHGGLGIKDLHKWNLACILKLVWMIFFRPNSVWICWFKEVILKGDVANYWTISTSSRRSWLVNKMIKARDLLYPLVKRRIGNGRSTRFWFDNWTPLGKLYTALNGGSSLLGIPKMATVASLFTAGSWNLPFARTDAQLALQIHLTTVTLSDQEDHYDWMIEGKTRRRYKTGEMYDYLKGAQQMVPWAKVIWISYGIPRHSFLSWLVMLDRCPTRDRLNRWGLNVDPLCLLCNTQPESRNHMFFECGFSADVWRRIAHRCQLQPLIVWEDIILQLQRLSTDRDSRRLTLLAFQATVYWIWTERNTRLHQQLFKTPLTVFSTIDKQIRNRLQSFRHANPRASSAMTQLWFLNS</sequence>
<dbReference type="InterPro" id="IPR005135">
    <property type="entry name" value="Endo/exonuclease/phosphatase"/>
</dbReference>
<dbReference type="PANTHER" id="PTHR33116">
    <property type="entry name" value="REVERSE TRANSCRIPTASE ZINC-BINDING DOMAIN-CONTAINING PROTEIN-RELATED-RELATED"/>
    <property type="match status" value="1"/>
</dbReference>
<gene>
    <name evidence="3" type="primary">A09g500480.1_BraROA</name>
    <name evidence="3" type="ORF">IGI04_033141</name>
</gene>
<dbReference type="Proteomes" id="UP000823674">
    <property type="component" value="Chromosome A09"/>
</dbReference>
<evidence type="ECO:0008006" key="5">
    <source>
        <dbReference type="Google" id="ProtNLM"/>
    </source>
</evidence>
<dbReference type="EMBL" id="JADBGQ010000008">
    <property type="protein sequence ID" value="KAG5381671.1"/>
    <property type="molecule type" value="Genomic_DNA"/>
</dbReference>
<dbReference type="InterPro" id="IPR026960">
    <property type="entry name" value="RVT-Znf"/>
</dbReference>